<feature type="transmembrane region" description="Helical" evidence="7">
    <location>
        <begin position="121"/>
        <end position="142"/>
    </location>
</feature>
<dbReference type="SUPFAM" id="SSF103473">
    <property type="entry name" value="MFS general substrate transporter"/>
    <property type="match status" value="1"/>
</dbReference>
<keyword evidence="6 7" id="KW-0472">Membrane</keyword>
<sequence>MTVIAELRMHAPAAARPGWDASRTVRLVLSGAVMFLLLVGANLATPLYAGLQERLGYGSLGTTMAFASYVLALVGVLVTAGHWSDYVGRRAAMVLAVILGLAGSAVFASAGSLPALCGGRVLQGMAVGLATGACAAALRELLPQRPEWASRFTLLASSGGVALGPVLGGALAVLPGGPAVPFAVHALLLAVLLVPLVLVRARPAALLPAGLVRTGVRPARLLAPRSLRGAVLAGQARRTFWLAAATGFLSFALFGYQLALSPAVFARVLGLGTPAALGALAGLTLAASAASQLLVPGGRRRARRDSVLGLTALAVSVGVLAWGTTAGSAAALILASAVAGAGQGVAFRAGFDAVASSVPAERHAQTVSLLYVVTYLGSAVPVLGLGALAGAVGLGVAAPIFLLACSLAFGALALFALRAPRAAGA</sequence>
<dbReference type="InterPro" id="IPR036259">
    <property type="entry name" value="MFS_trans_sf"/>
</dbReference>
<feature type="transmembrane region" description="Helical" evidence="7">
    <location>
        <begin position="240"/>
        <end position="259"/>
    </location>
</feature>
<feature type="transmembrane region" description="Helical" evidence="7">
    <location>
        <begin position="271"/>
        <end position="295"/>
    </location>
</feature>
<feature type="transmembrane region" description="Helical" evidence="7">
    <location>
        <begin position="396"/>
        <end position="417"/>
    </location>
</feature>
<proteinExistence type="predicted"/>
<feature type="transmembrane region" description="Helical" evidence="7">
    <location>
        <begin position="55"/>
        <end position="80"/>
    </location>
</feature>
<reference evidence="9" key="1">
    <citation type="submission" date="2024-07" db="EMBL/GenBank/DDBJ databases">
        <authorList>
            <person name="fu j."/>
        </authorList>
    </citation>
    <scope>NUCLEOTIDE SEQUENCE</scope>
    <source>
        <strain evidence="9">P10A9</strain>
    </source>
</reference>
<dbReference type="PANTHER" id="PTHR23517">
    <property type="entry name" value="RESISTANCE PROTEIN MDTM, PUTATIVE-RELATED-RELATED"/>
    <property type="match status" value="1"/>
</dbReference>
<dbReference type="InterPro" id="IPR050171">
    <property type="entry name" value="MFS_Transporters"/>
</dbReference>
<dbReference type="RefSeq" id="WP_369044989.1">
    <property type="nucleotide sequence ID" value="NZ_CP163302.1"/>
</dbReference>
<dbReference type="Gene3D" id="1.20.1250.20">
    <property type="entry name" value="MFS general substrate transporter like domains"/>
    <property type="match status" value="1"/>
</dbReference>
<feature type="transmembrane region" description="Helical" evidence="7">
    <location>
        <begin position="92"/>
        <end position="115"/>
    </location>
</feature>
<evidence type="ECO:0000256" key="6">
    <source>
        <dbReference type="ARBA" id="ARBA00023136"/>
    </source>
</evidence>
<dbReference type="GO" id="GO:0022857">
    <property type="term" value="F:transmembrane transporter activity"/>
    <property type="evidence" value="ECO:0007669"/>
    <property type="project" value="InterPro"/>
</dbReference>
<name>A0AB39L063_9MICC</name>
<gene>
    <name evidence="9" type="ORF">AB5L97_13085</name>
</gene>
<feature type="transmembrane region" description="Helical" evidence="7">
    <location>
        <begin position="180"/>
        <end position="199"/>
    </location>
</feature>
<organism evidence="9">
    <name type="scientific">Sinomonas puerhi</name>
    <dbReference type="NCBI Taxonomy" id="3238584"/>
    <lineage>
        <taxon>Bacteria</taxon>
        <taxon>Bacillati</taxon>
        <taxon>Actinomycetota</taxon>
        <taxon>Actinomycetes</taxon>
        <taxon>Micrococcales</taxon>
        <taxon>Micrococcaceae</taxon>
        <taxon>Sinomonas</taxon>
    </lineage>
</organism>
<feature type="transmembrane region" description="Helical" evidence="7">
    <location>
        <begin position="27"/>
        <end position="49"/>
    </location>
</feature>
<keyword evidence="5 7" id="KW-1133">Transmembrane helix</keyword>
<dbReference type="InterPro" id="IPR011701">
    <property type="entry name" value="MFS"/>
</dbReference>
<protein>
    <submittedName>
        <fullName evidence="9">MFS transporter</fullName>
    </submittedName>
</protein>
<evidence type="ECO:0000256" key="4">
    <source>
        <dbReference type="ARBA" id="ARBA00022692"/>
    </source>
</evidence>
<dbReference type="GO" id="GO:0005886">
    <property type="term" value="C:plasma membrane"/>
    <property type="evidence" value="ECO:0007669"/>
    <property type="project" value="UniProtKB-SubCell"/>
</dbReference>
<evidence type="ECO:0000259" key="8">
    <source>
        <dbReference type="PROSITE" id="PS50850"/>
    </source>
</evidence>
<feature type="transmembrane region" description="Helical" evidence="7">
    <location>
        <begin position="307"/>
        <end position="323"/>
    </location>
</feature>
<accession>A0AB39L063</accession>
<dbReference type="KEGG" id="spue:AB5L97_13085"/>
<dbReference type="EMBL" id="CP163302">
    <property type="protein sequence ID" value="XDP44211.1"/>
    <property type="molecule type" value="Genomic_DNA"/>
</dbReference>
<dbReference type="PROSITE" id="PS50850">
    <property type="entry name" value="MFS"/>
    <property type="match status" value="1"/>
</dbReference>
<evidence type="ECO:0000256" key="2">
    <source>
        <dbReference type="ARBA" id="ARBA00022448"/>
    </source>
</evidence>
<keyword evidence="3" id="KW-1003">Cell membrane</keyword>
<dbReference type="Pfam" id="PF07690">
    <property type="entry name" value="MFS_1"/>
    <property type="match status" value="1"/>
</dbReference>
<feature type="transmembrane region" description="Helical" evidence="7">
    <location>
        <begin position="329"/>
        <end position="347"/>
    </location>
</feature>
<dbReference type="PANTHER" id="PTHR23517:SF13">
    <property type="entry name" value="MAJOR FACILITATOR SUPERFAMILY MFS_1"/>
    <property type="match status" value="1"/>
</dbReference>
<dbReference type="InterPro" id="IPR020846">
    <property type="entry name" value="MFS_dom"/>
</dbReference>
<evidence type="ECO:0000256" key="3">
    <source>
        <dbReference type="ARBA" id="ARBA00022475"/>
    </source>
</evidence>
<feature type="domain" description="Major facilitator superfamily (MFS) profile" evidence="8">
    <location>
        <begin position="26"/>
        <end position="423"/>
    </location>
</feature>
<dbReference type="AlphaFoldDB" id="A0AB39L063"/>
<keyword evidence="4 7" id="KW-0812">Transmembrane</keyword>
<evidence type="ECO:0000256" key="5">
    <source>
        <dbReference type="ARBA" id="ARBA00022989"/>
    </source>
</evidence>
<feature type="transmembrane region" description="Helical" evidence="7">
    <location>
        <begin position="368"/>
        <end position="390"/>
    </location>
</feature>
<comment type="subcellular location">
    <subcellularLocation>
        <location evidence="1">Cell membrane</location>
        <topology evidence="1">Multi-pass membrane protein</topology>
    </subcellularLocation>
</comment>
<evidence type="ECO:0000256" key="1">
    <source>
        <dbReference type="ARBA" id="ARBA00004651"/>
    </source>
</evidence>
<keyword evidence="2" id="KW-0813">Transport</keyword>
<feature type="transmembrane region" description="Helical" evidence="7">
    <location>
        <begin position="154"/>
        <end position="174"/>
    </location>
</feature>
<evidence type="ECO:0000313" key="9">
    <source>
        <dbReference type="EMBL" id="XDP44211.1"/>
    </source>
</evidence>
<evidence type="ECO:0000256" key="7">
    <source>
        <dbReference type="SAM" id="Phobius"/>
    </source>
</evidence>